<dbReference type="SUPFAM" id="SSF55347">
    <property type="entry name" value="Glyceraldehyde-3-phosphate dehydrogenase-like, C-terminal domain"/>
    <property type="match status" value="1"/>
</dbReference>
<evidence type="ECO:0000256" key="6">
    <source>
        <dbReference type="ARBA" id="ARBA00023002"/>
    </source>
</evidence>
<reference evidence="13 14" key="1">
    <citation type="submission" date="2008-09" db="EMBL/GenBank/DDBJ databases">
        <authorList>
            <person name="Fulton L."/>
            <person name="Clifton S."/>
            <person name="Fulton B."/>
            <person name="Xu J."/>
            <person name="Minx P."/>
            <person name="Pepin K.H."/>
            <person name="Johnson M."/>
            <person name="Thiruvilangam P."/>
            <person name="Bhonagiri V."/>
            <person name="Nash W.E."/>
            <person name="Mardis E.R."/>
            <person name="Wilson R.K."/>
        </authorList>
    </citation>
    <scope>NUCLEOTIDE SEQUENCE [LARGE SCALE GENOMIC DNA]</scope>
    <source>
        <strain evidence="13 14">DSM 7454</strain>
    </source>
</reference>
<dbReference type="InterPro" id="IPR022664">
    <property type="entry name" value="DapB_N_CS"/>
</dbReference>
<dbReference type="Pfam" id="PF05173">
    <property type="entry name" value="DapB_C"/>
    <property type="match status" value="1"/>
</dbReference>
<evidence type="ECO:0000259" key="12">
    <source>
        <dbReference type="Pfam" id="PF05173"/>
    </source>
</evidence>
<reference evidence="13 14" key="2">
    <citation type="submission" date="2008-10" db="EMBL/GenBank/DDBJ databases">
        <title>Draft genome sequence of Anaerococcus hydrogenalis (DSM 7454).</title>
        <authorList>
            <person name="Sudarsanam P."/>
            <person name="Ley R."/>
            <person name="Guruge J."/>
            <person name="Turnbaugh P.J."/>
            <person name="Mahowald M."/>
            <person name="Liep D."/>
            <person name="Gordon J."/>
        </authorList>
    </citation>
    <scope>NUCLEOTIDE SEQUENCE [LARGE SCALE GENOMIC DNA]</scope>
    <source>
        <strain evidence="13 14">DSM 7454</strain>
    </source>
</reference>
<feature type="active site" description="Proton donor" evidence="9">
    <location>
        <position position="145"/>
    </location>
</feature>
<evidence type="ECO:0000256" key="9">
    <source>
        <dbReference type="HAMAP-Rule" id="MF_00102"/>
    </source>
</evidence>
<evidence type="ECO:0000256" key="4">
    <source>
        <dbReference type="ARBA" id="ARBA00022857"/>
    </source>
</evidence>
<keyword evidence="8 9" id="KW-0457">Lysine biosynthesis</keyword>
<dbReference type="InterPro" id="IPR022663">
    <property type="entry name" value="DapB_C"/>
</dbReference>
<dbReference type="Gene3D" id="3.40.50.720">
    <property type="entry name" value="NAD(P)-binding Rossmann-like Domain"/>
    <property type="match status" value="1"/>
</dbReference>
<dbReference type="GO" id="GO:0016726">
    <property type="term" value="F:oxidoreductase activity, acting on CH or CH2 groups, NAD or NADP as acceptor"/>
    <property type="evidence" value="ECO:0007669"/>
    <property type="project" value="UniProtKB-UniRule"/>
</dbReference>
<dbReference type="PANTHER" id="PTHR20836">
    <property type="entry name" value="DIHYDRODIPICOLINATE REDUCTASE"/>
    <property type="match status" value="1"/>
</dbReference>
<dbReference type="GO" id="GO:0009089">
    <property type="term" value="P:lysine biosynthetic process via diaminopimelate"/>
    <property type="evidence" value="ECO:0007669"/>
    <property type="project" value="UniProtKB-UniRule"/>
</dbReference>
<dbReference type="EMBL" id="ABXA01000026">
    <property type="protein sequence ID" value="EEB36114.1"/>
    <property type="molecule type" value="Genomic_DNA"/>
</dbReference>
<feature type="domain" description="Dihydrodipicolinate reductase N-terminal" evidence="11">
    <location>
        <begin position="2"/>
        <end position="112"/>
    </location>
</feature>
<feature type="binding site" evidence="9">
    <location>
        <begin position="85"/>
        <end position="87"/>
    </location>
    <ligand>
        <name>NAD(+)</name>
        <dbReference type="ChEBI" id="CHEBI:57540"/>
    </ligand>
</feature>
<evidence type="ECO:0000256" key="1">
    <source>
        <dbReference type="ARBA" id="ARBA00006642"/>
    </source>
</evidence>
<dbReference type="STRING" id="561177.ANHYDRO_01025"/>
<keyword evidence="5 9" id="KW-0220">Diaminopimelate biosynthesis</keyword>
<dbReference type="GO" id="GO:0051287">
    <property type="term" value="F:NAD binding"/>
    <property type="evidence" value="ECO:0007669"/>
    <property type="project" value="UniProtKB-UniRule"/>
</dbReference>
<sequence length="252" mass="27812">MIKVLVSGASGAMGQVLIDLIRKNDDFEVSSGFSKDEISYDDFKIYDNLEKIQEKSDVIIDFSSKDSLNSLLTYATKNKIPLVLASTGYDEKDLENIKKASEKIPIIQTGNYSLGVNVMVYVSKILANLLEGFDIEIIEAHHNKKKDAPSGTANMIFDAVNQARGEKLEKVYGRSGFTENKDPNEVGIHALRAGTINGDHEIIFAGQDEVIKLSHHAQSKKIFALGSLKAAKYIIKEKKGLIHIKDVLNIGE</sequence>
<comment type="caution">
    <text evidence="13">The sequence shown here is derived from an EMBL/GenBank/DDBJ whole genome shotgun (WGS) entry which is preliminary data.</text>
</comment>
<dbReference type="GO" id="GO:0008839">
    <property type="term" value="F:4-hydroxy-tetrahydrodipicolinate reductase"/>
    <property type="evidence" value="ECO:0007669"/>
    <property type="project" value="UniProtKB-UniRule"/>
</dbReference>
<evidence type="ECO:0000256" key="8">
    <source>
        <dbReference type="ARBA" id="ARBA00023154"/>
    </source>
</evidence>
<evidence type="ECO:0000313" key="13">
    <source>
        <dbReference type="EMBL" id="EEB36114.1"/>
    </source>
</evidence>
<dbReference type="InterPro" id="IPR000846">
    <property type="entry name" value="DapB_N"/>
</dbReference>
<evidence type="ECO:0000256" key="5">
    <source>
        <dbReference type="ARBA" id="ARBA00022915"/>
    </source>
</evidence>
<dbReference type="AlphaFoldDB" id="B6W8X4"/>
<dbReference type="PROSITE" id="PS01298">
    <property type="entry name" value="DAPB"/>
    <property type="match status" value="1"/>
</dbReference>
<dbReference type="InterPro" id="IPR023940">
    <property type="entry name" value="DHDPR_bac"/>
</dbReference>
<proteinExistence type="inferred from homology"/>
<keyword evidence="2 9" id="KW-0963">Cytoplasm</keyword>
<accession>B6W8X4</accession>
<keyword evidence="4 9" id="KW-0521">NADP</keyword>
<comment type="pathway">
    <text evidence="9">Amino-acid biosynthesis; L-lysine biosynthesis via DAP pathway; (S)-tetrahydrodipicolinate from L-aspartate: step 4/4.</text>
</comment>
<dbReference type="GO" id="GO:0050661">
    <property type="term" value="F:NADP binding"/>
    <property type="evidence" value="ECO:0007669"/>
    <property type="project" value="UniProtKB-UniRule"/>
</dbReference>
<comment type="caution">
    <text evidence="9">Lacks conserved residue(s) required for the propagation of feature annotation.</text>
</comment>
<feature type="binding site" evidence="9">
    <location>
        <position position="35"/>
    </location>
    <ligand>
        <name>NADP(+)</name>
        <dbReference type="ChEBI" id="CHEBI:58349"/>
    </ligand>
</feature>
<protein>
    <recommendedName>
        <fullName evidence="9 10">4-hydroxy-tetrahydrodipicolinate reductase</fullName>
        <shortName evidence="9">HTPA reductase</shortName>
        <ecNumber evidence="9 10">1.17.1.8</ecNumber>
    </recommendedName>
</protein>
<dbReference type="FunFam" id="3.30.360.10:FF:000009">
    <property type="entry name" value="4-hydroxy-tetrahydrodipicolinate reductase"/>
    <property type="match status" value="1"/>
</dbReference>
<comment type="similarity">
    <text evidence="1 9">Belongs to the DapB family.</text>
</comment>
<comment type="catalytic activity">
    <reaction evidence="9">
        <text>(S)-2,3,4,5-tetrahydrodipicolinate + NAD(+) + H2O = (2S,4S)-4-hydroxy-2,3,4,5-tetrahydrodipicolinate + NADH + H(+)</text>
        <dbReference type="Rhea" id="RHEA:35323"/>
        <dbReference type="ChEBI" id="CHEBI:15377"/>
        <dbReference type="ChEBI" id="CHEBI:15378"/>
        <dbReference type="ChEBI" id="CHEBI:16845"/>
        <dbReference type="ChEBI" id="CHEBI:57540"/>
        <dbReference type="ChEBI" id="CHEBI:57945"/>
        <dbReference type="ChEBI" id="CHEBI:67139"/>
        <dbReference type="EC" id="1.17.1.8"/>
    </reaction>
</comment>
<feature type="binding site" evidence="9">
    <location>
        <begin position="151"/>
        <end position="152"/>
    </location>
    <ligand>
        <name>(S)-2,3,4,5-tetrahydrodipicolinate</name>
        <dbReference type="ChEBI" id="CHEBI:16845"/>
    </ligand>
</feature>
<comment type="function">
    <text evidence="9">Catalyzes the conversion of 4-hydroxy-tetrahydrodipicolinate (HTPA) to tetrahydrodipicolinate.</text>
</comment>
<dbReference type="SUPFAM" id="SSF51735">
    <property type="entry name" value="NAD(P)-binding Rossmann-fold domains"/>
    <property type="match status" value="1"/>
</dbReference>
<keyword evidence="6 9" id="KW-0560">Oxidoreductase</keyword>
<feature type="active site" description="Proton donor/acceptor" evidence="9">
    <location>
        <position position="141"/>
    </location>
</feature>
<dbReference type="Gene3D" id="3.30.360.10">
    <property type="entry name" value="Dihydrodipicolinate Reductase, domain 2"/>
    <property type="match status" value="1"/>
</dbReference>
<dbReference type="GO" id="GO:0005829">
    <property type="term" value="C:cytosol"/>
    <property type="evidence" value="ECO:0007669"/>
    <property type="project" value="TreeGrafter"/>
</dbReference>
<organism evidence="13 14">
    <name type="scientific">Anaerococcus hydrogenalis DSM 7454</name>
    <dbReference type="NCBI Taxonomy" id="561177"/>
    <lineage>
        <taxon>Bacteria</taxon>
        <taxon>Bacillati</taxon>
        <taxon>Bacillota</taxon>
        <taxon>Tissierellia</taxon>
        <taxon>Tissierellales</taxon>
        <taxon>Peptoniphilaceae</taxon>
        <taxon>Anaerococcus</taxon>
    </lineage>
</organism>
<evidence type="ECO:0000256" key="10">
    <source>
        <dbReference type="NCBIfam" id="TIGR00036"/>
    </source>
</evidence>
<comment type="catalytic activity">
    <reaction evidence="9">
        <text>(S)-2,3,4,5-tetrahydrodipicolinate + NADP(+) + H2O = (2S,4S)-4-hydroxy-2,3,4,5-tetrahydrodipicolinate + NADPH + H(+)</text>
        <dbReference type="Rhea" id="RHEA:35331"/>
        <dbReference type="ChEBI" id="CHEBI:15377"/>
        <dbReference type="ChEBI" id="CHEBI:15378"/>
        <dbReference type="ChEBI" id="CHEBI:16845"/>
        <dbReference type="ChEBI" id="CHEBI:57783"/>
        <dbReference type="ChEBI" id="CHEBI:58349"/>
        <dbReference type="ChEBI" id="CHEBI:67139"/>
        <dbReference type="EC" id="1.17.1.8"/>
    </reaction>
</comment>
<dbReference type="Proteomes" id="UP000005451">
    <property type="component" value="Unassembled WGS sequence"/>
</dbReference>
<feature type="binding site" evidence="9">
    <location>
        <begin position="8"/>
        <end position="13"/>
    </location>
    <ligand>
        <name>NAD(+)</name>
        <dbReference type="ChEBI" id="CHEBI:57540"/>
    </ligand>
</feature>
<evidence type="ECO:0000313" key="14">
    <source>
        <dbReference type="Proteomes" id="UP000005451"/>
    </source>
</evidence>
<comment type="subunit">
    <text evidence="9">Homotetramer.</text>
</comment>
<evidence type="ECO:0000256" key="7">
    <source>
        <dbReference type="ARBA" id="ARBA00023027"/>
    </source>
</evidence>
<keyword evidence="3 9" id="KW-0028">Amino-acid biosynthesis</keyword>
<feature type="binding site" evidence="9">
    <location>
        <begin position="109"/>
        <end position="112"/>
    </location>
    <ligand>
        <name>NAD(+)</name>
        <dbReference type="ChEBI" id="CHEBI:57540"/>
    </ligand>
</feature>
<dbReference type="UniPathway" id="UPA00034">
    <property type="reaction ID" value="UER00018"/>
</dbReference>
<keyword evidence="7 9" id="KW-0520">NAD</keyword>
<dbReference type="NCBIfam" id="TIGR00036">
    <property type="entry name" value="dapB"/>
    <property type="match status" value="1"/>
</dbReference>
<evidence type="ECO:0000256" key="2">
    <source>
        <dbReference type="ARBA" id="ARBA00022490"/>
    </source>
</evidence>
<dbReference type="CDD" id="cd02274">
    <property type="entry name" value="DHDPR_N"/>
    <property type="match status" value="1"/>
</dbReference>
<dbReference type="eggNOG" id="COG0289">
    <property type="taxonomic scope" value="Bacteria"/>
</dbReference>
<comment type="subcellular location">
    <subcellularLocation>
        <location evidence="9">Cytoplasm</location>
    </subcellularLocation>
</comment>
<dbReference type="PIRSF" id="PIRSF000161">
    <property type="entry name" value="DHPR"/>
    <property type="match status" value="1"/>
</dbReference>
<dbReference type="GO" id="GO:0019877">
    <property type="term" value="P:diaminopimelate biosynthetic process"/>
    <property type="evidence" value="ECO:0007669"/>
    <property type="project" value="UniProtKB-UniRule"/>
</dbReference>
<dbReference type="PANTHER" id="PTHR20836:SF7">
    <property type="entry name" value="4-HYDROXY-TETRAHYDRODIPICOLINATE REDUCTASE"/>
    <property type="match status" value="1"/>
</dbReference>
<evidence type="ECO:0000259" key="11">
    <source>
        <dbReference type="Pfam" id="PF01113"/>
    </source>
</evidence>
<evidence type="ECO:0000256" key="3">
    <source>
        <dbReference type="ARBA" id="ARBA00022605"/>
    </source>
</evidence>
<comment type="caution">
    <text evidence="9">Was originally thought to be a dihydrodipicolinate reductase (DHDPR), catalyzing the conversion of dihydrodipicolinate to tetrahydrodipicolinate. However, it was shown in E.coli that the substrate of the enzymatic reaction is not dihydrodipicolinate (DHDP) but in fact (2S,4S)-4-hydroxy-2,3,4,5-tetrahydrodipicolinic acid (HTPA), the product released by the DapA-catalyzed reaction.</text>
</comment>
<name>B6W8X4_9FIRM</name>
<dbReference type="HAMAP" id="MF_00102">
    <property type="entry name" value="DapB"/>
    <property type="match status" value="1"/>
</dbReference>
<dbReference type="EC" id="1.17.1.8" evidence="9 10"/>
<dbReference type="RefSeq" id="WP_004814028.1">
    <property type="nucleotide sequence ID" value="NZ_ABXA01000026.1"/>
</dbReference>
<feature type="domain" description="Dihydrodipicolinate reductase C-terminal" evidence="12">
    <location>
        <begin position="115"/>
        <end position="248"/>
    </location>
</feature>
<dbReference type="InterPro" id="IPR036291">
    <property type="entry name" value="NAD(P)-bd_dom_sf"/>
</dbReference>
<dbReference type="Pfam" id="PF01113">
    <property type="entry name" value="DapB_N"/>
    <property type="match status" value="1"/>
</dbReference>
<gene>
    <name evidence="9 13" type="primary">dapB</name>
    <name evidence="13" type="ORF">ANHYDRO_01025</name>
</gene>
<feature type="binding site" evidence="9">
    <location>
        <position position="142"/>
    </location>
    <ligand>
        <name>(S)-2,3,4,5-tetrahydrodipicolinate</name>
        <dbReference type="ChEBI" id="CHEBI:16845"/>
    </ligand>
</feature>